<gene>
    <name evidence="2" type="ORF">PHLGIDRAFT_118656</name>
</gene>
<name>A0A0C3SA84_PHLG1</name>
<keyword evidence="3" id="KW-1185">Reference proteome</keyword>
<proteinExistence type="predicted"/>
<protein>
    <submittedName>
        <fullName evidence="2">Uncharacterized protein</fullName>
    </submittedName>
</protein>
<organism evidence="2 3">
    <name type="scientific">Phlebiopsis gigantea (strain 11061_1 CR5-6)</name>
    <name type="common">White-rot fungus</name>
    <name type="synonym">Peniophora gigantea</name>
    <dbReference type="NCBI Taxonomy" id="745531"/>
    <lineage>
        <taxon>Eukaryota</taxon>
        <taxon>Fungi</taxon>
        <taxon>Dikarya</taxon>
        <taxon>Basidiomycota</taxon>
        <taxon>Agaricomycotina</taxon>
        <taxon>Agaricomycetes</taxon>
        <taxon>Polyporales</taxon>
        <taxon>Phanerochaetaceae</taxon>
        <taxon>Phlebiopsis</taxon>
    </lineage>
</organism>
<reference evidence="2 3" key="1">
    <citation type="journal article" date="2014" name="PLoS Genet.">
        <title>Analysis of the Phlebiopsis gigantea genome, transcriptome and secretome provides insight into its pioneer colonization strategies of wood.</title>
        <authorList>
            <person name="Hori C."/>
            <person name="Ishida T."/>
            <person name="Igarashi K."/>
            <person name="Samejima M."/>
            <person name="Suzuki H."/>
            <person name="Master E."/>
            <person name="Ferreira P."/>
            <person name="Ruiz-Duenas F.J."/>
            <person name="Held B."/>
            <person name="Canessa P."/>
            <person name="Larrondo L.F."/>
            <person name="Schmoll M."/>
            <person name="Druzhinina I.S."/>
            <person name="Kubicek C.P."/>
            <person name="Gaskell J.A."/>
            <person name="Kersten P."/>
            <person name="St John F."/>
            <person name="Glasner J."/>
            <person name="Sabat G."/>
            <person name="Splinter BonDurant S."/>
            <person name="Syed K."/>
            <person name="Yadav J."/>
            <person name="Mgbeahuruike A.C."/>
            <person name="Kovalchuk A."/>
            <person name="Asiegbu F.O."/>
            <person name="Lackner G."/>
            <person name="Hoffmeister D."/>
            <person name="Rencoret J."/>
            <person name="Gutierrez A."/>
            <person name="Sun H."/>
            <person name="Lindquist E."/>
            <person name="Barry K."/>
            <person name="Riley R."/>
            <person name="Grigoriev I.V."/>
            <person name="Henrissat B."/>
            <person name="Kues U."/>
            <person name="Berka R.M."/>
            <person name="Martinez A.T."/>
            <person name="Covert S.F."/>
            <person name="Blanchette R.A."/>
            <person name="Cullen D."/>
        </authorList>
    </citation>
    <scope>NUCLEOTIDE SEQUENCE [LARGE SCALE GENOMIC DNA]</scope>
    <source>
        <strain evidence="2 3">11061_1 CR5-6</strain>
    </source>
</reference>
<dbReference type="Proteomes" id="UP000053257">
    <property type="component" value="Unassembled WGS sequence"/>
</dbReference>
<evidence type="ECO:0000313" key="3">
    <source>
        <dbReference type="Proteomes" id="UP000053257"/>
    </source>
</evidence>
<accession>A0A0C3SA84</accession>
<feature type="compositionally biased region" description="Polar residues" evidence="1">
    <location>
        <begin position="372"/>
        <end position="405"/>
    </location>
</feature>
<evidence type="ECO:0000256" key="1">
    <source>
        <dbReference type="SAM" id="MobiDB-lite"/>
    </source>
</evidence>
<sequence>MSFSMSFRNSVGEVDSLQVLRALWRGLAVPDEVLREAMPELEGRLRYAFSPVSYLYGEVDGSVWARYKLKLLSLWNSDFESKEKRPFISLERLDGKGFFSVWELLALQAVDRDQVKNGNDLILRPSKKNVKAKVKAEGTEEGPRWQIWVEISRLGCIPEQRSARTNVDLGVKAAHVLSRWWYMFAQDVTDSTRNPNQLGEASGVPDLRHLYFVGLVPLRRGSLAFTVVLASGRDIPTQVIEVHSTTNAHAPRQDEDTSYDLLRRNTIICPPVYHQCSDLPTGLHNFSSELRRGNPSYHADAVLRDSGIHAAPVDSSTSKMDDGLSLSTPLTRSRAWNEQVNHNVGQSMNTKSYLHGSSISPILPRKYMGSPATASQHDQTLPSPSSNRHCDSGQSYEQNHSSMQRLSATRSTIFAHHTQPASQDDRAYIPPGSLTVLDHSNNTRSLFAKSRRVSPFLPGPIRPQHYRRARKDFWRSGDTLNPPSNSLVTLNGVSMPPRAHDALEYLRTPANTALNSRGPWIQSQPLLDMPAAEDSPMQSSIGHTRLHQPMPLGVSSQTSASLFTSLDVGPSSSAAPPTALSYPQYDPVGLPFARFRTMPSQYSLYHDKSAIETWSYDASQSTGHARYSEEGDIQ</sequence>
<dbReference type="HOGENOM" id="CLU_431544_0_0_1"/>
<evidence type="ECO:0000313" key="2">
    <source>
        <dbReference type="EMBL" id="KIP06805.1"/>
    </source>
</evidence>
<feature type="region of interest" description="Disordered" evidence="1">
    <location>
        <begin position="532"/>
        <end position="554"/>
    </location>
</feature>
<feature type="region of interest" description="Disordered" evidence="1">
    <location>
        <begin position="364"/>
        <end position="405"/>
    </location>
</feature>
<dbReference type="AlphaFoldDB" id="A0A0C3SA84"/>
<dbReference type="EMBL" id="KN840510">
    <property type="protein sequence ID" value="KIP06805.1"/>
    <property type="molecule type" value="Genomic_DNA"/>
</dbReference>